<dbReference type="GO" id="GO:0047746">
    <property type="term" value="F:chlorophyllase activity"/>
    <property type="evidence" value="ECO:0007669"/>
    <property type="project" value="TreeGrafter"/>
</dbReference>
<dbReference type="PANTHER" id="PTHR33428">
    <property type="entry name" value="CHLOROPHYLLASE-2, CHLOROPLASTIC"/>
    <property type="match status" value="1"/>
</dbReference>
<evidence type="ECO:0000313" key="2">
    <source>
        <dbReference type="Proteomes" id="UP000650467"/>
    </source>
</evidence>
<dbReference type="GO" id="GO:0015996">
    <property type="term" value="P:chlorophyll catabolic process"/>
    <property type="evidence" value="ECO:0007669"/>
    <property type="project" value="TreeGrafter"/>
</dbReference>
<dbReference type="OrthoDB" id="508050at2759"/>
<dbReference type="Proteomes" id="UP000650467">
    <property type="component" value="Unassembled WGS sequence"/>
</dbReference>
<accession>A0A835W7I9</accession>
<organism evidence="1 2">
    <name type="scientific">Chlamydomonas incerta</name>
    <dbReference type="NCBI Taxonomy" id="51695"/>
    <lineage>
        <taxon>Eukaryota</taxon>
        <taxon>Viridiplantae</taxon>
        <taxon>Chlorophyta</taxon>
        <taxon>core chlorophytes</taxon>
        <taxon>Chlorophyceae</taxon>
        <taxon>CS clade</taxon>
        <taxon>Chlamydomonadales</taxon>
        <taxon>Chlamydomonadaceae</taxon>
        <taxon>Chlamydomonas</taxon>
    </lineage>
</organism>
<dbReference type="PANTHER" id="PTHR33428:SF14">
    <property type="entry name" value="CARBOXYLESTERASE TYPE B DOMAIN-CONTAINING PROTEIN"/>
    <property type="match status" value="1"/>
</dbReference>
<evidence type="ECO:0000313" key="1">
    <source>
        <dbReference type="EMBL" id="KAG2440084.1"/>
    </source>
</evidence>
<evidence type="ECO:0008006" key="3">
    <source>
        <dbReference type="Google" id="ProtNLM"/>
    </source>
</evidence>
<proteinExistence type="predicted"/>
<name>A0A835W7I9_CHLIN</name>
<dbReference type="AlphaFoldDB" id="A0A835W7I9"/>
<dbReference type="InterPro" id="IPR017395">
    <property type="entry name" value="Chlorophyllase-like"/>
</dbReference>
<reference evidence="1" key="1">
    <citation type="journal article" date="2020" name="bioRxiv">
        <title>Comparative genomics of Chlamydomonas.</title>
        <authorList>
            <person name="Craig R.J."/>
            <person name="Hasan A.R."/>
            <person name="Ness R.W."/>
            <person name="Keightley P.D."/>
        </authorList>
    </citation>
    <scope>NUCLEOTIDE SEQUENCE</scope>
    <source>
        <strain evidence="1">SAG 7.73</strain>
    </source>
</reference>
<keyword evidence="2" id="KW-1185">Reference proteome</keyword>
<dbReference type="EMBL" id="JAEHOC010000007">
    <property type="protein sequence ID" value="KAG2440084.1"/>
    <property type="molecule type" value="Genomic_DNA"/>
</dbReference>
<gene>
    <name evidence="1" type="ORF">HXX76_004198</name>
</gene>
<comment type="caution">
    <text evidence="1">The sequence shown here is derived from an EMBL/GenBank/DDBJ whole genome shotgun (WGS) entry which is preliminary data.</text>
</comment>
<dbReference type="SUPFAM" id="SSF53474">
    <property type="entry name" value="alpha/beta-Hydrolases"/>
    <property type="match status" value="1"/>
</dbReference>
<dbReference type="InterPro" id="IPR029058">
    <property type="entry name" value="AB_hydrolase_fold"/>
</dbReference>
<protein>
    <recommendedName>
        <fullName evidence="3">Chlorophyllase</fullName>
    </recommendedName>
</protein>
<dbReference type="Gene3D" id="3.40.50.1820">
    <property type="entry name" value="alpha/beta hydrolase"/>
    <property type="match status" value="1"/>
</dbReference>
<dbReference type="Pfam" id="PF07224">
    <property type="entry name" value="Chlorophyllase"/>
    <property type="match status" value="1"/>
</dbReference>
<sequence>MSADDFTKRGALTPTKWSGRVTIRANASIPLDVIVTYPASGAAAYPVLVMFNGFQAKAPWYRGIVDHVATWGYTIVQYTNAGLFPIVVDRVELAYLEPLLTWLKTQSADAKSPLYGRADVSRLGTMGHSRGGKLAALQCAGRTDVSGCVLFDPVDGSPMTPESADYPSATKALAAAGRSAGLVGAAITGSCNPVGQNYPKFWGALAPGSWQMVINQAGHMQFARTGNPFLDWSLDRLCGRGTMMSSDVITYSAAFTVSWFEGIFRPTQSEAGIANFKTWAKSQVAARTIMFDVKLAQPAQ</sequence>